<feature type="transmembrane region" description="Helical" evidence="1">
    <location>
        <begin position="212"/>
        <end position="234"/>
    </location>
</feature>
<dbReference type="Pfam" id="PF00892">
    <property type="entry name" value="EamA"/>
    <property type="match status" value="2"/>
</dbReference>
<organism evidence="3 4">
    <name type="scientific">Flavobacterium laiguense</name>
    <dbReference type="NCBI Taxonomy" id="2169409"/>
    <lineage>
        <taxon>Bacteria</taxon>
        <taxon>Pseudomonadati</taxon>
        <taxon>Bacteroidota</taxon>
        <taxon>Flavobacteriia</taxon>
        <taxon>Flavobacteriales</taxon>
        <taxon>Flavobacteriaceae</taxon>
        <taxon>Flavobacterium</taxon>
    </lineage>
</organism>
<feature type="domain" description="EamA" evidence="2">
    <location>
        <begin position="6"/>
        <end position="149"/>
    </location>
</feature>
<evidence type="ECO:0000256" key="1">
    <source>
        <dbReference type="SAM" id="Phobius"/>
    </source>
</evidence>
<feature type="transmembrane region" description="Helical" evidence="1">
    <location>
        <begin position="7"/>
        <end position="24"/>
    </location>
</feature>
<feature type="transmembrane region" description="Helical" evidence="1">
    <location>
        <begin position="109"/>
        <end position="126"/>
    </location>
</feature>
<dbReference type="SUPFAM" id="SSF103481">
    <property type="entry name" value="Multidrug resistance efflux transporter EmrE"/>
    <property type="match status" value="2"/>
</dbReference>
<dbReference type="Proteomes" id="UP000245618">
    <property type="component" value="Unassembled WGS sequence"/>
</dbReference>
<keyword evidence="1" id="KW-1133">Transmembrane helix</keyword>
<dbReference type="EMBL" id="QCZH01000011">
    <property type="protein sequence ID" value="PWA08685.1"/>
    <property type="molecule type" value="Genomic_DNA"/>
</dbReference>
<reference evidence="3 4" key="1">
    <citation type="submission" date="2018-04" db="EMBL/GenBank/DDBJ databases">
        <title>Flavobacterium sp. nov., isolated from glacier ice.</title>
        <authorList>
            <person name="Liu Q."/>
            <person name="Xin Y.-H."/>
        </authorList>
    </citation>
    <scope>NUCLEOTIDE SEQUENCE [LARGE SCALE GENOMIC DNA]</scope>
    <source>
        <strain evidence="3 4">LB2P30</strain>
    </source>
</reference>
<dbReference type="Gene3D" id="1.10.3730.20">
    <property type="match status" value="2"/>
</dbReference>
<feature type="transmembrane region" description="Helical" evidence="1">
    <location>
        <begin position="246"/>
        <end position="263"/>
    </location>
</feature>
<dbReference type="PANTHER" id="PTHR22911:SF137">
    <property type="entry name" value="SOLUTE CARRIER FAMILY 35 MEMBER G2-RELATED"/>
    <property type="match status" value="1"/>
</dbReference>
<dbReference type="AlphaFoldDB" id="A0A2U1JUM3"/>
<dbReference type="GO" id="GO:0016020">
    <property type="term" value="C:membrane"/>
    <property type="evidence" value="ECO:0007669"/>
    <property type="project" value="InterPro"/>
</dbReference>
<feature type="transmembrane region" description="Helical" evidence="1">
    <location>
        <begin position="183"/>
        <end position="200"/>
    </location>
</feature>
<sequence length="307" mass="35383">MKKYKYYFAAFTAFFIWGFFSLALKPISNYPSLDILFYRVFFSVLTMTAINLVFRQKNIRKNWNNFKAMPQKRKRTIVVLTLAGSLILASNWFIFIYVVNHINVKAGSLAYLICPILTTVFAFFLLHEKLSKWQWVAVAISAFSCTLLSLNNLHDIFYSLVVASTYALYLVSQRKNSEIDKFLVLNIQLLFVALLILPFYPKYSGAIPTEPLFYACLFCIVVFFTIVPLFLNLYALKGINSSTVGILMYINPIINFALAIFYFKEQVTLLQMISYSLILVSIIVFNQKIIFAKKNKSKTIVEDSKSL</sequence>
<evidence type="ECO:0000259" key="2">
    <source>
        <dbReference type="Pfam" id="PF00892"/>
    </source>
</evidence>
<accession>A0A2U1JUM3</accession>
<protein>
    <submittedName>
        <fullName evidence="3">EamA family transporter</fullName>
    </submittedName>
</protein>
<feature type="transmembrane region" description="Helical" evidence="1">
    <location>
        <begin position="75"/>
        <end position="97"/>
    </location>
</feature>
<feature type="transmembrane region" description="Helical" evidence="1">
    <location>
        <begin position="36"/>
        <end position="54"/>
    </location>
</feature>
<keyword evidence="4" id="KW-1185">Reference proteome</keyword>
<dbReference type="InterPro" id="IPR000620">
    <property type="entry name" value="EamA_dom"/>
</dbReference>
<dbReference type="InterPro" id="IPR037185">
    <property type="entry name" value="EmrE-like"/>
</dbReference>
<feature type="domain" description="EamA" evidence="2">
    <location>
        <begin position="156"/>
        <end position="286"/>
    </location>
</feature>
<dbReference type="RefSeq" id="WP_116763359.1">
    <property type="nucleotide sequence ID" value="NZ_QCZH01000011.1"/>
</dbReference>
<proteinExistence type="predicted"/>
<feature type="transmembrane region" description="Helical" evidence="1">
    <location>
        <begin position="133"/>
        <end position="150"/>
    </location>
</feature>
<evidence type="ECO:0000313" key="4">
    <source>
        <dbReference type="Proteomes" id="UP000245618"/>
    </source>
</evidence>
<feature type="transmembrane region" description="Helical" evidence="1">
    <location>
        <begin position="156"/>
        <end position="171"/>
    </location>
</feature>
<evidence type="ECO:0000313" key="3">
    <source>
        <dbReference type="EMBL" id="PWA08685.1"/>
    </source>
</evidence>
<dbReference type="PANTHER" id="PTHR22911">
    <property type="entry name" value="ACYL-MALONYL CONDENSING ENZYME-RELATED"/>
    <property type="match status" value="1"/>
</dbReference>
<gene>
    <name evidence="3" type="ORF">DB891_10675</name>
</gene>
<keyword evidence="1" id="KW-0812">Transmembrane</keyword>
<name>A0A2U1JUM3_9FLAO</name>
<dbReference type="OrthoDB" id="369870at2"/>
<keyword evidence="1" id="KW-0472">Membrane</keyword>
<feature type="transmembrane region" description="Helical" evidence="1">
    <location>
        <begin position="269"/>
        <end position="286"/>
    </location>
</feature>
<comment type="caution">
    <text evidence="3">The sequence shown here is derived from an EMBL/GenBank/DDBJ whole genome shotgun (WGS) entry which is preliminary data.</text>
</comment>